<evidence type="ECO:0000256" key="1">
    <source>
        <dbReference type="SAM" id="Phobius"/>
    </source>
</evidence>
<protein>
    <submittedName>
        <fullName evidence="2">Uncharacterized protein</fullName>
    </submittedName>
</protein>
<keyword evidence="1" id="KW-1133">Transmembrane helix</keyword>
<sequence>MATTGILPTHQRFLHGAPVPSSVRRSFRPREKYLILLVFLTFGLVCFGAFFFLPEFKSGVAGNSVYRVYKHIQKAGPELLIPAPPLMNEFSDNSGKLGIYRHGSDNIDPHKMEDRAKLFAKIEEDLEKNPKVLERPDNNILKPVSSSTKLVETQQKQFEIVDNVIEDSGNKIVTVPPSYRDKYPVIVKGEDADEKARFRRNKVLEVSFFNLSLLTHYFYIFSKFMNFHVSTNWYLHR</sequence>
<dbReference type="Proteomes" id="UP001461498">
    <property type="component" value="Unassembled WGS sequence"/>
</dbReference>
<evidence type="ECO:0000313" key="2">
    <source>
        <dbReference type="EMBL" id="KAK9507578.1"/>
    </source>
</evidence>
<dbReference type="AlphaFoldDB" id="A0AAW1DBY2"/>
<accession>A0AAW1DBY2</accession>
<comment type="caution">
    <text evidence="2">The sequence shown here is derived from an EMBL/GenBank/DDBJ whole genome shotgun (WGS) entry which is preliminary data.</text>
</comment>
<gene>
    <name evidence="2" type="ORF">O3M35_007404</name>
</gene>
<keyword evidence="1" id="KW-0472">Membrane</keyword>
<dbReference type="EMBL" id="JAPXFL010000004">
    <property type="protein sequence ID" value="KAK9507578.1"/>
    <property type="molecule type" value="Genomic_DNA"/>
</dbReference>
<organism evidence="2 3">
    <name type="scientific">Rhynocoris fuscipes</name>
    <dbReference type="NCBI Taxonomy" id="488301"/>
    <lineage>
        <taxon>Eukaryota</taxon>
        <taxon>Metazoa</taxon>
        <taxon>Ecdysozoa</taxon>
        <taxon>Arthropoda</taxon>
        <taxon>Hexapoda</taxon>
        <taxon>Insecta</taxon>
        <taxon>Pterygota</taxon>
        <taxon>Neoptera</taxon>
        <taxon>Paraneoptera</taxon>
        <taxon>Hemiptera</taxon>
        <taxon>Heteroptera</taxon>
        <taxon>Panheteroptera</taxon>
        <taxon>Cimicomorpha</taxon>
        <taxon>Reduviidae</taxon>
        <taxon>Harpactorinae</taxon>
        <taxon>Harpactorini</taxon>
        <taxon>Rhynocoris</taxon>
    </lineage>
</organism>
<reference evidence="2 3" key="1">
    <citation type="submission" date="2022-12" db="EMBL/GenBank/DDBJ databases">
        <title>Chromosome-level genome assembly of true bugs.</title>
        <authorList>
            <person name="Ma L."/>
            <person name="Li H."/>
        </authorList>
    </citation>
    <scope>NUCLEOTIDE SEQUENCE [LARGE SCALE GENOMIC DNA]</scope>
    <source>
        <strain evidence="2">Lab_2022b</strain>
    </source>
</reference>
<evidence type="ECO:0000313" key="3">
    <source>
        <dbReference type="Proteomes" id="UP001461498"/>
    </source>
</evidence>
<keyword evidence="3" id="KW-1185">Reference proteome</keyword>
<feature type="transmembrane region" description="Helical" evidence="1">
    <location>
        <begin position="33"/>
        <end position="53"/>
    </location>
</feature>
<keyword evidence="1" id="KW-0812">Transmembrane</keyword>
<name>A0AAW1DBY2_9HEMI</name>
<proteinExistence type="predicted"/>